<gene>
    <name evidence="2" type="ORF">CYY_010089</name>
</gene>
<protein>
    <recommendedName>
        <fullName evidence="4">Transmembrane protein</fullName>
    </recommendedName>
</protein>
<feature type="transmembrane region" description="Helical" evidence="1">
    <location>
        <begin position="133"/>
        <end position="154"/>
    </location>
</feature>
<feature type="transmembrane region" description="Helical" evidence="1">
    <location>
        <begin position="30"/>
        <end position="52"/>
    </location>
</feature>
<reference evidence="2" key="1">
    <citation type="submission" date="2020-01" db="EMBL/GenBank/DDBJ databases">
        <title>Development of genomics and gene disruption for Polysphondylium violaceum indicates a role for the polyketide synthase stlB in stalk morphogenesis.</title>
        <authorList>
            <person name="Narita B."/>
            <person name="Kawabe Y."/>
            <person name="Kin K."/>
            <person name="Saito T."/>
            <person name="Gibbs R."/>
            <person name="Kuspa A."/>
            <person name="Muzny D."/>
            <person name="Queller D."/>
            <person name="Richards S."/>
            <person name="Strassman J."/>
            <person name="Sucgang R."/>
            <person name="Worley K."/>
            <person name="Schaap P."/>
        </authorList>
    </citation>
    <scope>NUCLEOTIDE SEQUENCE</scope>
    <source>
        <strain evidence="2">QSvi11</strain>
    </source>
</reference>
<evidence type="ECO:0008006" key="4">
    <source>
        <dbReference type="Google" id="ProtNLM"/>
    </source>
</evidence>
<dbReference type="EMBL" id="AJWJ01000918">
    <property type="protein sequence ID" value="KAF2068586.1"/>
    <property type="molecule type" value="Genomic_DNA"/>
</dbReference>
<dbReference type="Proteomes" id="UP000695562">
    <property type="component" value="Unassembled WGS sequence"/>
</dbReference>
<accession>A0A8J4PLX4</accession>
<evidence type="ECO:0000313" key="3">
    <source>
        <dbReference type="Proteomes" id="UP000695562"/>
    </source>
</evidence>
<evidence type="ECO:0000313" key="2">
    <source>
        <dbReference type="EMBL" id="KAF2068586.1"/>
    </source>
</evidence>
<proteinExistence type="predicted"/>
<comment type="caution">
    <text evidence="2">The sequence shown here is derived from an EMBL/GenBank/DDBJ whole genome shotgun (WGS) entry which is preliminary data.</text>
</comment>
<sequence>MFTYLKQIRISIVENSLEVRNGMLLSKRAMVLFIIYLVPNLALVIACCVIEVQSDHEQPYLETITRVYGFFLCSTTSLIMFLIWIFLFIHYFKLPDYSKKKHFFFFISSLIFSITVLGVVFSLFVIEWNLSCFFGYLGFSVTMLYELELVFLLFQVDKDILIKFFHPNYSPPATSNISNSTGAIKDEITDGGATTGNIEA</sequence>
<keyword evidence="1" id="KW-0472">Membrane</keyword>
<organism evidence="2 3">
    <name type="scientific">Polysphondylium violaceum</name>
    <dbReference type="NCBI Taxonomy" id="133409"/>
    <lineage>
        <taxon>Eukaryota</taxon>
        <taxon>Amoebozoa</taxon>
        <taxon>Evosea</taxon>
        <taxon>Eumycetozoa</taxon>
        <taxon>Dictyostelia</taxon>
        <taxon>Dictyosteliales</taxon>
        <taxon>Dictyosteliaceae</taxon>
        <taxon>Polysphondylium</taxon>
    </lineage>
</organism>
<dbReference type="AlphaFoldDB" id="A0A8J4PLX4"/>
<keyword evidence="1" id="KW-0812">Transmembrane</keyword>
<evidence type="ECO:0000256" key="1">
    <source>
        <dbReference type="SAM" id="Phobius"/>
    </source>
</evidence>
<feature type="transmembrane region" description="Helical" evidence="1">
    <location>
        <begin position="103"/>
        <end position="127"/>
    </location>
</feature>
<keyword evidence="3" id="KW-1185">Reference proteome</keyword>
<keyword evidence="1" id="KW-1133">Transmembrane helix</keyword>
<feature type="transmembrane region" description="Helical" evidence="1">
    <location>
        <begin position="67"/>
        <end position="91"/>
    </location>
</feature>
<name>A0A8J4PLX4_9MYCE</name>